<evidence type="ECO:0000313" key="11">
    <source>
        <dbReference type="Proteomes" id="UP000093501"/>
    </source>
</evidence>
<evidence type="ECO:0000256" key="5">
    <source>
        <dbReference type="ARBA" id="ARBA00022692"/>
    </source>
</evidence>
<gene>
    <name evidence="10" type="ORF">BCR15_05475</name>
</gene>
<organism evidence="10 11">
    <name type="scientific">Tessaracoccus lapidicaptus</name>
    <dbReference type="NCBI Taxonomy" id="1427523"/>
    <lineage>
        <taxon>Bacteria</taxon>
        <taxon>Bacillati</taxon>
        <taxon>Actinomycetota</taxon>
        <taxon>Actinomycetes</taxon>
        <taxon>Propionibacteriales</taxon>
        <taxon>Propionibacteriaceae</taxon>
        <taxon>Tessaracoccus</taxon>
    </lineage>
</organism>
<dbReference type="AlphaFoldDB" id="A0A1C0AL07"/>
<dbReference type="Gene3D" id="1.10.3720.10">
    <property type="entry name" value="MetI-like"/>
    <property type="match status" value="1"/>
</dbReference>
<evidence type="ECO:0000256" key="3">
    <source>
        <dbReference type="ARBA" id="ARBA00022448"/>
    </source>
</evidence>
<reference evidence="11" key="1">
    <citation type="submission" date="2016-07" db="EMBL/GenBank/DDBJ databases">
        <authorList>
            <person name="Florea S."/>
            <person name="Webb J.S."/>
            <person name="Jaromczyk J."/>
            <person name="Schardl C.L."/>
        </authorList>
    </citation>
    <scope>NUCLEOTIDE SEQUENCE [LARGE SCALE GENOMIC DNA]</scope>
    <source>
        <strain evidence="11">IPBSL-7</strain>
    </source>
</reference>
<dbReference type="PANTHER" id="PTHR42929">
    <property type="entry name" value="INNER MEMBRANE ABC TRANSPORTER PERMEASE PROTEIN YDCU-RELATED-RELATED"/>
    <property type="match status" value="1"/>
</dbReference>
<protein>
    <submittedName>
        <fullName evidence="10">ABC transporter permease</fullName>
    </submittedName>
</protein>
<accession>A0A1C0AL07</accession>
<sequence>MSTVVAGVATPTRRVARTARDAAVTLPFFGYLAVFLLLPTLIVVVGAFRSRDGGFTLDGVARLVTPATAQIFLTTALVSAASAIAGAVVGGVAAYALSTVPLTSPLRRIYTAVSSVLAQFGGVMLAFAFISVLGKNGHLTRLLAGAFGVAVPGDLLTSVPGLILVYCYFQVPLMIIVFLPAVDGLRQEWRDATENLGGSTWTFWSRVAGPILLPSFLGSFLLLFANAFSAYATAAALISQRTIIVPMAIEGAIRNENDTGMDAYAQALAAGMIVVVGLVMAGYAALQRRAGRWTR</sequence>
<name>A0A1C0AL07_9ACTN</name>
<dbReference type="EMBL" id="MBQD01000022">
    <property type="protein sequence ID" value="OCL33282.1"/>
    <property type="molecule type" value="Genomic_DNA"/>
</dbReference>
<evidence type="ECO:0000256" key="8">
    <source>
        <dbReference type="RuleBase" id="RU363032"/>
    </source>
</evidence>
<dbReference type="InterPro" id="IPR000515">
    <property type="entry name" value="MetI-like"/>
</dbReference>
<evidence type="ECO:0000256" key="7">
    <source>
        <dbReference type="ARBA" id="ARBA00023136"/>
    </source>
</evidence>
<dbReference type="PROSITE" id="PS50928">
    <property type="entry name" value="ABC_TM1"/>
    <property type="match status" value="1"/>
</dbReference>
<feature type="transmembrane region" description="Helical" evidence="8">
    <location>
        <begin position="163"/>
        <end position="182"/>
    </location>
</feature>
<comment type="caution">
    <text evidence="10">The sequence shown here is derived from an EMBL/GenBank/DDBJ whole genome shotgun (WGS) entry which is preliminary data.</text>
</comment>
<proteinExistence type="inferred from homology"/>
<dbReference type="GO" id="GO:0055085">
    <property type="term" value="P:transmembrane transport"/>
    <property type="evidence" value="ECO:0007669"/>
    <property type="project" value="InterPro"/>
</dbReference>
<keyword evidence="6 8" id="KW-1133">Transmembrane helix</keyword>
<dbReference type="Pfam" id="PF00528">
    <property type="entry name" value="BPD_transp_1"/>
    <property type="match status" value="1"/>
</dbReference>
<comment type="subcellular location">
    <subcellularLocation>
        <location evidence="1 8">Cell membrane</location>
        <topology evidence="1 8">Multi-pass membrane protein</topology>
    </subcellularLocation>
</comment>
<feature type="transmembrane region" description="Helical" evidence="8">
    <location>
        <begin position="69"/>
        <end position="97"/>
    </location>
</feature>
<dbReference type="GO" id="GO:0005886">
    <property type="term" value="C:plasma membrane"/>
    <property type="evidence" value="ECO:0007669"/>
    <property type="project" value="UniProtKB-SubCell"/>
</dbReference>
<evidence type="ECO:0000259" key="9">
    <source>
        <dbReference type="PROSITE" id="PS50928"/>
    </source>
</evidence>
<evidence type="ECO:0000256" key="2">
    <source>
        <dbReference type="ARBA" id="ARBA00007069"/>
    </source>
</evidence>
<feature type="transmembrane region" description="Helical" evidence="8">
    <location>
        <begin position="109"/>
        <end position="132"/>
    </location>
</feature>
<keyword evidence="7 8" id="KW-0472">Membrane</keyword>
<dbReference type="RefSeq" id="WP_068751848.1">
    <property type="nucleotide sequence ID" value="NZ_MBQD01000022.1"/>
</dbReference>
<keyword evidence="5 8" id="KW-0812">Transmembrane</keyword>
<dbReference type="Proteomes" id="UP000093501">
    <property type="component" value="Unassembled WGS sequence"/>
</dbReference>
<dbReference type="PANTHER" id="PTHR42929:SF1">
    <property type="entry name" value="INNER MEMBRANE ABC TRANSPORTER PERMEASE PROTEIN YDCU-RELATED"/>
    <property type="match status" value="1"/>
</dbReference>
<comment type="similarity">
    <text evidence="2">Belongs to the binding-protein-dependent transport system permease family. CysTW subfamily.</text>
</comment>
<evidence type="ECO:0000256" key="6">
    <source>
        <dbReference type="ARBA" id="ARBA00022989"/>
    </source>
</evidence>
<keyword evidence="3 8" id="KW-0813">Transport</keyword>
<evidence type="ECO:0000256" key="4">
    <source>
        <dbReference type="ARBA" id="ARBA00022475"/>
    </source>
</evidence>
<feature type="domain" description="ABC transmembrane type-1" evidence="9">
    <location>
        <begin position="72"/>
        <end position="285"/>
    </location>
</feature>
<keyword evidence="11" id="KW-1185">Reference proteome</keyword>
<dbReference type="InterPro" id="IPR035906">
    <property type="entry name" value="MetI-like_sf"/>
</dbReference>
<keyword evidence="4" id="KW-1003">Cell membrane</keyword>
<evidence type="ECO:0000256" key="1">
    <source>
        <dbReference type="ARBA" id="ARBA00004651"/>
    </source>
</evidence>
<evidence type="ECO:0000313" key="10">
    <source>
        <dbReference type="EMBL" id="OCL33282.1"/>
    </source>
</evidence>
<feature type="transmembrane region" description="Helical" evidence="8">
    <location>
        <begin position="263"/>
        <end position="286"/>
    </location>
</feature>
<feature type="transmembrane region" description="Helical" evidence="8">
    <location>
        <begin position="28"/>
        <end position="48"/>
    </location>
</feature>
<feature type="transmembrane region" description="Helical" evidence="8">
    <location>
        <begin position="203"/>
        <end position="225"/>
    </location>
</feature>
<dbReference type="SUPFAM" id="SSF161098">
    <property type="entry name" value="MetI-like"/>
    <property type="match status" value="1"/>
</dbReference>